<comment type="caution">
    <text evidence="1">The sequence shown here is derived from an EMBL/GenBank/DDBJ whole genome shotgun (WGS) entry which is preliminary data.</text>
</comment>
<evidence type="ECO:0000313" key="2">
    <source>
        <dbReference type="Proteomes" id="UP000315540"/>
    </source>
</evidence>
<sequence>MRKIFTLLFFTTLFFNCSSDDSNDVLTDGDGITDENNALLTISRGSGFIPFFGAVDIRDFTVEAIVTGDDGTILARSFLEFDSEIKLEAEYDKNKTYDLHFVERFFDSNKTTPEFSYENVLTYNVITILGATNRLYAYDGISYDDSVTITRPPEKTGYVKLQFNNIPYNLGLFGYSTNGSSFRGDGSLSSTKDFDINVEPKSTNTVYSFIGSEDENGGDVRFIKEDLTDGESLVFDFDEMSITTPIDIDFSVMNTQNMFVSSKNFYEIFAFDTPSDKKTLLSSSLFKRSNLFSTERTFFPNDAFQKYSIYSSIFYDEFTVLTKRVYDNINEIPKKYTHTGLNAKIINNSFPDIKAEAVGEYDYFIVKSSYNDGENFSSDTKRFAWTIYGDANSEISIDQKNLFSNLFQEKDNFEVPMSDLKNNLELSLISSDVIDNYNDYISDIINRNISIDNGYQNFERWSSRSINSINIDAINNSQ</sequence>
<dbReference type="EMBL" id="VFWZ01000001">
    <property type="protein sequence ID" value="TPN88721.1"/>
    <property type="molecule type" value="Genomic_DNA"/>
</dbReference>
<dbReference type="OrthoDB" id="1154611at2"/>
<proteinExistence type="predicted"/>
<name>A0A504JPP2_9FLAO</name>
<organism evidence="1 2">
    <name type="scientific">Aquimarina algicola</name>
    <dbReference type="NCBI Taxonomy" id="2589995"/>
    <lineage>
        <taxon>Bacteria</taxon>
        <taxon>Pseudomonadati</taxon>
        <taxon>Bacteroidota</taxon>
        <taxon>Flavobacteriia</taxon>
        <taxon>Flavobacteriales</taxon>
        <taxon>Flavobacteriaceae</taxon>
        <taxon>Aquimarina</taxon>
    </lineage>
</organism>
<dbReference type="RefSeq" id="WP_140588492.1">
    <property type="nucleotide sequence ID" value="NZ_VFWZ01000001.1"/>
</dbReference>
<evidence type="ECO:0000313" key="1">
    <source>
        <dbReference type="EMBL" id="TPN88721.1"/>
    </source>
</evidence>
<keyword evidence="2" id="KW-1185">Reference proteome</keyword>
<gene>
    <name evidence="1" type="ORF">FHK87_00465</name>
</gene>
<protein>
    <submittedName>
        <fullName evidence="1">Uncharacterized protein</fullName>
    </submittedName>
</protein>
<accession>A0A504JPP2</accession>
<dbReference type="AlphaFoldDB" id="A0A504JPP2"/>
<dbReference type="Proteomes" id="UP000315540">
    <property type="component" value="Unassembled WGS sequence"/>
</dbReference>
<reference evidence="1 2" key="1">
    <citation type="submission" date="2019-06" db="EMBL/GenBank/DDBJ databases">
        <authorList>
            <person name="Meng X."/>
        </authorList>
    </citation>
    <scope>NUCLEOTIDE SEQUENCE [LARGE SCALE GENOMIC DNA]</scope>
    <source>
        <strain evidence="1 2">M625</strain>
    </source>
</reference>